<dbReference type="Proteomes" id="UP000621492">
    <property type="component" value="Unassembled WGS sequence"/>
</dbReference>
<comment type="caution">
    <text evidence="1">The sequence shown here is derived from an EMBL/GenBank/DDBJ whole genome shotgun (WGS) entry which is preliminary data.</text>
</comment>
<reference evidence="1" key="2">
    <citation type="submission" date="2020-09" db="EMBL/GenBank/DDBJ databases">
        <authorList>
            <person name="Sun Q."/>
            <person name="Zhou Y."/>
        </authorList>
    </citation>
    <scope>NUCLEOTIDE SEQUENCE</scope>
    <source>
        <strain evidence="1">CGMCC 1.15454</strain>
    </source>
</reference>
<name>A0A9W5U0E3_9BACI</name>
<dbReference type="EMBL" id="BMJD01000033">
    <property type="protein sequence ID" value="GGB53213.1"/>
    <property type="molecule type" value="Genomic_DNA"/>
</dbReference>
<accession>A0A9W5U0E3</accession>
<gene>
    <name evidence="1" type="ORF">GCM10011409_33480</name>
</gene>
<keyword evidence="2" id="KW-1185">Reference proteome</keyword>
<sequence length="54" mass="5834">MGDMLLFTAPQPSEKVMVGTDARGVTGFKSAQNRVKGNPAKFIDPVIDTHGWIC</sequence>
<reference evidence="1" key="1">
    <citation type="journal article" date="2014" name="Int. J. Syst. Evol. Microbiol.">
        <title>Complete genome sequence of Corynebacterium casei LMG S-19264T (=DSM 44701T), isolated from a smear-ripened cheese.</title>
        <authorList>
            <consortium name="US DOE Joint Genome Institute (JGI-PGF)"/>
            <person name="Walter F."/>
            <person name="Albersmeier A."/>
            <person name="Kalinowski J."/>
            <person name="Ruckert C."/>
        </authorList>
    </citation>
    <scope>NUCLEOTIDE SEQUENCE</scope>
    <source>
        <strain evidence="1">CGMCC 1.15454</strain>
    </source>
</reference>
<dbReference type="AlphaFoldDB" id="A0A9W5U0E3"/>
<organism evidence="1 2">
    <name type="scientific">Lentibacillus populi</name>
    <dbReference type="NCBI Taxonomy" id="1827502"/>
    <lineage>
        <taxon>Bacteria</taxon>
        <taxon>Bacillati</taxon>
        <taxon>Bacillota</taxon>
        <taxon>Bacilli</taxon>
        <taxon>Bacillales</taxon>
        <taxon>Bacillaceae</taxon>
        <taxon>Lentibacillus</taxon>
    </lineage>
</organism>
<evidence type="ECO:0000313" key="2">
    <source>
        <dbReference type="Proteomes" id="UP000621492"/>
    </source>
</evidence>
<evidence type="ECO:0000313" key="1">
    <source>
        <dbReference type="EMBL" id="GGB53213.1"/>
    </source>
</evidence>
<protein>
    <submittedName>
        <fullName evidence="1">Uncharacterized protein</fullName>
    </submittedName>
</protein>
<proteinExistence type="predicted"/>